<evidence type="ECO:0000313" key="8">
    <source>
        <dbReference type="Proteomes" id="UP000230233"/>
    </source>
</evidence>
<evidence type="ECO:0000313" key="7">
    <source>
        <dbReference type="EMBL" id="PIC46852.1"/>
    </source>
</evidence>
<keyword evidence="5 6" id="KW-0472">Membrane</keyword>
<feature type="transmembrane region" description="Helical" evidence="6">
    <location>
        <begin position="189"/>
        <end position="214"/>
    </location>
</feature>
<feature type="transmembrane region" description="Helical" evidence="6">
    <location>
        <begin position="226"/>
        <end position="251"/>
    </location>
</feature>
<proteinExistence type="inferred from homology"/>
<feature type="transmembrane region" description="Helical" evidence="6">
    <location>
        <begin position="103"/>
        <end position="130"/>
    </location>
</feature>
<feature type="transmembrane region" description="Helical" evidence="6">
    <location>
        <begin position="54"/>
        <end position="73"/>
    </location>
</feature>
<keyword evidence="8" id="KW-1185">Reference proteome</keyword>
<organism evidence="7 8">
    <name type="scientific">Caenorhabditis nigoni</name>
    <dbReference type="NCBI Taxonomy" id="1611254"/>
    <lineage>
        <taxon>Eukaryota</taxon>
        <taxon>Metazoa</taxon>
        <taxon>Ecdysozoa</taxon>
        <taxon>Nematoda</taxon>
        <taxon>Chromadorea</taxon>
        <taxon>Rhabditida</taxon>
        <taxon>Rhabditina</taxon>
        <taxon>Rhabditomorpha</taxon>
        <taxon>Rhabditoidea</taxon>
        <taxon>Rhabditidae</taxon>
        <taxon>Peloderinae</taxon>
        <taxon>Caenorhabditis</taxon>
    </lineage>
</organism>
<evidence type="ECO:0000256" key="4">
    <source>
        <dbReference type="ARBA" id="ARBA00022989"/>
    </source>
</evidence>
<dbReference type="GO" id="GO:0016020">
    <property type="term" value="C:membrane"/>
    <property type="evidence" value="ECO:0007669"/>
    <property type="project" value="UniProtKB-SubCell"/>
</dbReference>
<dbReference type="Proteomes" id="UP000230233">
    <property type="component" value="Chromosome II"/>
</dbReference>
<dbReference type="InterPro" id="IPR000609">
    <property type="entry name" value="7TM_GPCR_serpentine_rcpt_Srg"/>
</dbReference>
<evidence type="ECO:0000256" key="6">
    <source>
        <dbReference type="RuleBase" id="RU280813"/>
    </source>
</evidence>
<evidence type="ECO:0000256" key="5">
    <source>
        <dbReference type="ARBA" id="ARBA00023136"/>
    </source>
</evidence>
<dbReference type="AlphaFoldDB" id="A0A2G5V528"/>
<gene>
    <name evidence="7" type="primary">Cni-srg-69</name>
    <name evidence="7" type="synonym">Cnig_chr_II.g6408</name>
    <name evidence="7" type="ORF">B9Z55_006408</name>
</gene>
<dbReference type="Pfam" id="PF02118">
    <property type="entry name" value="Srg"/>
    <property type="match status" value="1"/>
</dbReference>
<dbReference type="STRING" id="1611254.A0A2G5V528"/>
<keyword evidence="4 6" id="KW-1133">Transmembrane helix</keyword>
<dbReference type="GO" id="GO:0007606">
    <property type="term" value="P:sensory perception of chemical stimulus"/>
    <property type="evidence" value="ECO:0007669"/>
    <property type="project" value="UniProtKB-UniRule"/>
</dbReference>
<dbReference type="GO" id="GO:0004888">
    <property type="term" value="F:transmembrane signaling receptor activity"/>
    <property type="evidence" value="ECO:0007669"/>
    <property type="project" value="InterPro"/>
</dbReference>
<protein>
    <recommendedName>
        <fullName evidence="6">Serpentine receptor class gamma</fullName>
    </recommendedName>
</protein>
<dbReference type="InterPro" id="IPR051119">
    <property type="entry name" value="Nematode_SR-like"/>
</dbReference>
<comment type="caution">
    <text evidence="7">The sequence shown here is derived from an EMBL/GenBank/DDBJ whole genome shotgun (WGS) entry which is preliminary data.</text>
</comment>
<evidence type="ECO:0000256" key="3">
    <source>
        <dbReference type="ARBA" id="ARBA00022692"/>
    </source>
</evidence>
<accession>A0A2G5V528</accession>
<keyword evidence="3 6" id="KW-0812">Transmembrane</keyword>
<feature type="transmembrane region" description="Helical" evidence="6">
    <location>
        <begin position="271"/>
        <end position="291"/>
    </location>
</feature>
<dbReference type="PANTHER" id="PTHR31627:SF16">
    <property type="entry name" value="SERPENTINE RECEPTOR CLASS GAMMA-69"/>
    <property type="match status" value="1"/>
</dbReference>
<evidence type="ECO:0000256" key="2">
    <source>
        <dbReference type="ARBA" id="ARBA00005692"/>
    </source>
</evidence>
<feature type="transmembrane region" description="Helical" evidence="6">
    <location>
        <begin position="13"/>
        <end position="34"/>
    </location>
</feature>
<sequence length="345" mass="39467">MNTTDCHPPEDEMAGLIGIYIFQGFYGFLSVLIYSLNIRALRNHKGNIDKSFSLLYICCAALSITYFLDHYLIRRFVKLGFFCEFILAHFKDANYWMNPYKTVASYCPIAILVFHTLIAAHRFTIVAAPIRGVQIWDRHRRIFVLSGFLVPLIFMWFMIPCKSFAELDSEGSGGLDIEYKKVFSISSSLFAAIAAVLFGVLTFLLTIGMLILLAKLSLRKMSQAEISLIVFEIFMTVFTMIYAFTQGVLYYSIYIAKDLELKATVIQFRNFAIDIFILPQAWTLLFLSTTVRRSTLRVFGKHLGIEFLSTDIENQKNTRIMSTAPPTYSLQKSMVLNNNFTISRS</sequence>
<comment type="subcellular location">
    <subcellularLocation>
        <location evidence="1">Membrane</location>
        <topology evidence="1">Multi-pass membrane protein</topology>
    </subcellularLocation>
</comment>
<reference evidence="8" key="1">
    <citation type="submission" date="2017-10" db="EMBL/GenBank/DDBJ databases">
        <title>Rapid genome shrinkage in a self-fertile nematode reveals novel sperm competition proteins.</title>
        <authorList>
            <person name="Yin D."/>
            <person name="Schwarz E.M."/>
            <person name="Thomas C.G."/>
            <person name="Felde R.L."/>
            <person name="Korf I.F."/>
            <person name="Cutter A.D."/>
            <person name="Schartner C.M."/>
            <person name="Ralston E.J."/>
            <person name="Meyer B.J."/>
            <person name="Haag E.S."/>
        </authorList>
    </citation>
    <scope>NUCLEOTIDE SEQUENCE [LARGE SCALE GENOMIC DNA]</scope>
    <source>
        <strain evidence="8">JU1422</strain>
    </source>
</reference>
<dbReference type="EMBL" id="PDUG01000002">
    <property type="protein sequence ID" value="PIC46852.1"/>
    <property type="molecule type" value="Genomic_DNA"/>
</dbReference>
<dbReference type="PANTHER" id="PTHR31627">
    <property type="entry name" value="SERPENTINE RECEPTOR CLASS GAMMA-RELATED"/>
    <property type="match status" value="1"/>
</dbReference>
<dbReference type="OrthoDB" id="5788001at2759"/>
<feature type="transmembrane region" description="Helical" evidence="6">
    <location>
        <begin position="142"/>
        <end position="159"/>
    </location>
</feature>
<comment type="similarity">
    <text evidence="2 6">Belongs to the nematode receptor-like protein srg family.</text>
</comment>
<name>A0A2G5V528_9PELO</name>
<evidence type="ECO:0000256" key="1">
    <source>
        <dbReference type="ARBA" id="ARBA00004141"/>
    </source>
</evidence>